<comment type="caution">
    <text evidence="2">The sequence shown here is derived from an EMBL/GenBank/DDBJ whole genome shotgun (WGS) entry which is preliminary data.</text>
</comment>
<evidence type="ECO:0000313" key="3">
    <source>
        <dbReference type="Proteomes" id="UP000432089"/>
    </source>
</evidence>
<feature type="region of interest" description="Disordered" evidence="1">
    <location>
        <begin position="1"/>
        <end position="34"/>
    </location>
</feature>
<gene>
    <name evidence="2" type="ORF">F6X38_22870</name>
</gene>
<name>A0A7V7TUK1_9HYPH</name>
<proteinExistence type="predicted"/>
<dbReference type="AlphaFoldDB" id="A0A7V7TUK1"/>
<evidence type="ECO:0000256" key="1">
    <source>
        <dbReference type="SAM" id="MobiDB-lite"/>
    </source>
</evidence>
<reference evidence="2 3" key="1">
    <citation type="submission" date="2019-09" db="EMBL/GenBank/DDBJ databases">
        <title>YIM 132180 draft genome.</title>
        <authorList>
            <person name="Zhang K."/>
        </authorList>
    </citation>
    <scope>NUCLEOTIDE SEQUENCE [LARGE SCALE GENOMIC DNA]</scope>
    <source>
        <strain evidence="2 3">YIM 132180</strain>
    </source>
</reference>
<protein>
    <submittedName>
        <fullName evidence="2">Uncharacterized protein</fullName>
    </submittedName>
</protein>
<dbReference type="Proteomes" id="UP000432089">
    <property type="component" value="Unassembled WGS sequence"/>
</dbReference>
<accession>A0A7V7TUK1</accession>
<evidence type="ECO:0000313" key="2">
    <source>
        <dbReference type="EMBL" id="KAB0675742.1"/>
    </source>
</evidence>
<organism evidence="2 3">
    <name type="scientific">Plantimonas leprariae</name>
    <dbReference type="NCBI Taxonomy" id="2615207"/>
    <lineage>
        <taxon>Bacteria</taxon>
        <taxon>Pseudomonadati</taxon>
        <taxon>Pseudomonadota</taxon>
        <taxon>Alphaproteobacteria</taxon>
        <taxon>Hyphomicrobiales</taxon>
        <taxon>Aurantimonadaceae</taxon>
        <taxon>Plantimonas</taxon>
    </lineage>
</organism>
<dbReference type="EMBL" id="VZDO01000030">
    <property type="protein sequence ID" value="KAB0675742.1"/>
    <property type="molecule type" value="Genomic_DNA"/>
</dbReference>
<keyword evidence="3" id="KW-1185">Reference proteome</keyword>
<sequence>MGNRRLQPGRSSPAYRSAGRPPHAARRGRSNSGCRRSCACARWRGPPCRCARREPKGGRTVR</sequence>